<evidence type="ECO:0000256" key="2">
    <source>
        <dbReference type="ARBA" id="ARBA00022630"/>
    </source>
</evidence>
<accession>A0A9E9P3V5</accession>
<dbReference type="KEGG" id="ovb:NB640_01985"/>
<gene>
    <name evidence="10" type="ORF">NB640_01985</name>
</gene>
<evidence type="ECO:0000256" key="4">
    <source>
        <dbReference type="ARBA" id="ARBA00022982"/>
    </source>
</evidence>
<dbReference type="SUPFAM" id="SSF52402">
    <property type="entry name" value="Adenine nucleotide alpha hydrolases-like"/>
    <property type="match status" value="1"/>
</dbReference>
<dbReference type="PANTHER" id="PTHR43153">
    <property type="entry name" value="ELECTRON TRANSFER FLAVOPROTEIN ALPHA"/>
    <property type="match status" value="1"/>
</dbReference>
<dbReference type="InterPro" id="IPR033947">
    <property type="entry name" value="ETF_alpha_N"/>
</dbReference>
<feature type="binding site" evidence="8">
    <location>
        <begin position="240"/>
        <end position="244"/>
    </location>
    <ligand>
        <name>FAD</name>
        <dbReference type="ChEBI" id="CHEBI:57692"/>
    </ligand>
</feature>
<feature type="binding site" evidence="8">
    <location>
        <begin position="257"/>
        <end position="264"/>
    </location>
    <ligand>
        <name>FAD</name>
        <dbReference type="ChEBI" id="CHEBI:57692"/>
    </ligand>
</feature>
<dbReference type="GO" id="GO:0033539">
    <property type="term" value="P:fatty acid beta-oxidation using acyl-CoA dehydrogenase"/>
    <property type="evidence" value="ECO:0007669"/>
    <property type="project" value="TreeGrafter"/>
</dbReference>
<evidence type="ECO:0000259" key="9">
    <source>
        <dbReference type="SMART" id="SM00893"/>
    </source>
</evidence>
<keyword evidence="11" id="KW-1185">Reference proteome</keyword>
<evidence type="ECO:0000256" key="3">
    <source>
        <dbReference type="ARBA" id="ARBA00022827"/>
    </source>
</evidence>
<dbReference type="InterPro" id="IPR014731">
    <property type="entry name" value="ETF_asu_C"/>
</dbReference>
<feature type="domain" description="Electron transfer flavoprotein alpha/beta-subunit N-terminal" evidence="9">
    <location>
        <begin position="3"/>
        <end position="181"/>
    </location>
</feature>
<dbReference type="InterPro" id="IPR014729">
    <property type="entry name" value="Rossmann-like_a/b/a_fold"/>
</dbReference>
<feature type="binding site" evidence="8">
    <location>
        <begin position="226"/>
        <end position="227"/>
    </location>
    <ligand>
        <name>FAD</name>
        <dbReference type="ChEBI" id="CHEBI:57692"/>
    </ligand>
</feature>
<comment type="similarity">
    <text evidence="1">Belongs to the ETF alpha-subunit/FixB family.</text>
</comment>
<dbReference type="GO" id="GO:0009055">
    <property type="term" value="F:electron transfer activity"/>
    <property type="evidence" value="ECO:0007669"/>
    <property type="project" value="InterPro"/>
</dbReference>
<evidence type="ECO:0000256" key="7">
    <source>
        <dbReference type="ARBA" id="ARBA00079299"/>
    </source>
</evidence>
<dbReference type="EMBL" id="CP098242">
    <property type="protein sequence ID" value="WAW10453.1"/>
    <property type="molecule type" value="Genomic_DNA"/>
</dbReference>
<dbReference type="InterPro" id="IPR014730">
    <property type="entry name" value="ETF_a/b_N"/>
</dbReference>
<keyword evidence="4" id="KW-0813">Transport</keyword>
<evidence type="ECO:0000313" key="11">
    <source>
        <dbReference type="Proteomes" id="UP001156215"/>
    </source>
</evidence>
<evidence type="ECO:0000256" key="1">
    <source>
        <dbReference type="ARBA" id="ARBA00005817"/>
    </source>
</evidence>
<proteinExistence type="inferred from homology"/>
<dbReference type="Pfam" id="PF00766">
    <property type="entry name" value="ETF_alpha"/>
    <property type="match status" value="1"/>
</dbReference>
<dbReference type="Pfam" id="PF01012">
    <property type="entry name" value="ETF"/>
    <property type="match status" value="1"/>
</dbReference>
<keyword evidence="2" id="KW-0285">Flavoprotein</keyword>
<evidence type="ECO:0000256" key="5">
    <source>
        <dbReference type="ARBA" id="ARBA00025649"/>
    </source>
</evidence>
<feature type="binding site" evidence="8">
    <location>
        <position position="278"/>
    </location>
    <ligand>
        <name>FAD</name>
        <dbReference type="ChEBI" id="CHEBI:57692"/>
    </ligand>
</feature>
<keyword evidence="3 8" id="KW-0274">FAD</keyword>
<dbReference type="FunFam" id="3.40.50.1220:FF:000001">
    <property type="entry name" value="Electron transfer flavoprotein, alpha subunit"/>
    <property type="match status" value="1"/>
</dbReference>
<dbReference type="RefSeq" id="WP_269309467.1">
    <property type="nucleotide sequence ID" value="NZ_CP098242.1"/>
</dbReference>
<dbReference type="PANTHER" id="PTHR43153:SF1">
    <property type="entry name" value="ELECTRON TRANSFER FLAVOPROTEIN SUBUNIT ALPHA, MITOCHONDRIAL"/>
    <property type="match status" value="1"/>
</dbReference>
<comment type="cofactor">
    <cofactor evidence="8">
        <name>FAD</name>
        <dbReference type="ChEBI" id="CHEBI:57692"/>
    </cofactor>
    <text evidence="8">Binds 1 FAD per dimer.</text>
</comment>
<dbReference type="AlphaFoldDB" id="A0A9E9P3V5"/>
<dbReference type="Proteomes" id="UP001156215">
    <property type="component" value="Chromosome"/>
</dbReference>
<comment type="function">
    <text evidence="5">The electron transfer flavoprotein serves as a specific electron acceptor for other dehydrogenases. It transfers the electrons to the main respiratory chain via ETF-ubiquinone oxidoreductase (ETF dehydrogenase).</text>
</comment>
<organism evidence="10 11">
    <name type="scientific">Oxalobacter vibrioformis</name>
    <dbReference type="NCBI Taxonomy" id="933080"/>
    <lineage>
        <taxon>Bacteria</taxon>
        <taxon>Pseudomonadati</taxon>
        <taxon>Pseudomonadota</taxon>
        <taxon>Betaproteobacteria</taxon>
        <taxon>Burkholderiales</taxon>
        <taxon>Oxalobacteraceae</taxon>
        <taxon>Oxalobacter</taxon>
    </lineage>
</organism>
<keyword evidence="4" id="KW-0249">Electron transport</keyword>
<evidence type="ECO:0000313" key="10">
    <source>
        <dbReference type="EMBL" id="WAW10453.1"/>
    </source>
</evidence>
<evidence type="ECO:0000256" key="6">
    <source>
        <dbReference type="ARBA" id="ARBA00068674"/>
    </source>
</evidence>
<dbReference type="SUPFAM" id="SSF52467">
    <property type="entry name" value="DHS-like NAD/FAD-binding domain"/>
    <property type="match status" value="1"/>
</dbReference>
<name>A0A9E9P3V5_9BURK</name>
<dbReference type="InterPro" id="IPR029035">
    <property type="entry name" value="DHS-like_NAD/FAD-binding_dom"/>
</dbReference>
<dbReference type="InterPro" id="IPR001308">
    <property type="entry name" value="ETF_a/FixB"/>
</dbReference>
<evidence type="ECO:0000256" key="8">
    <source>
        <dbReference type="PIRSR" id="PIRSR000089-1"/>
    </source>
</evidence>
<dbReference type="GO" id="GO:0050660">
    <property type="term" value="F:flavin adenine dinucleotide binding"/>
    <property type="evidence" value="ECO:0007669"/>
    <property type="project" value="InterPro"/>
</dbReference>
<dbReference type="CDD" id="cd01715">
    <property type="entry name" value="ETF_alpha"/>
    <property type="match status" value="1"/>
</dbReference>
<dbReference type="Gene3D" id="3.40.50.1220">
    <property type="entry name" value="TPP-binding domain"/>
    <property type="match status" value="1"/>
</dbReference>
<dbReference type="SMART" id="SM00893">
    <property type="entry name" value="ETF"/>
    <property type="match status" value="1"/>
</dbReference>
<protein>
    <recommendedName>
        <fullName evidence="6">Electron transfer flavoprotein subunit alpha</fullName>
    </recommendedName>
    <alternativeName>
        <fullName evidence="7">Electron transfer flavoprotein large subunit</fullName>
    </alternativeName>
</protein>
<dbReference type="Gene3D" id="3.40.50.620">
    <property type="entry name" value="HUPs"/>
    <property type="match status" value="1"/>
</dbReference>
<sequence length="310" mass="32198">MSILVIAEHDNSELKISTACTVTAALQCGSPVDILVMGYQCEAVAKSAAQISGVIRVLHADAPSLQYGLAENAAEQVLSVASSYTHIFAPATTFGKGVMPRVAARLDVELISEVIRVLSNDTFSRPVYAGNAIATVKSADPVKVLTVRPTAFAAETRDGGAIIENIPPVPDTGKAVYVSRDVDKTGRPDLADASVIVAGGQGVGSVDNFRLLEVLADQLGAAIGASRAAVDAGYVKNDLQIGQTGKIVAPELYFAIGISGAIQHVAGIKDAKTIVAINQDPDAPIFLVADYGLVGDLHELVPQLTDLLQS</sequence>
<reference evidence="10" key="1">
    <citation type="journal article" date="2022" name="Front. Microbiol.">
        <title>New perspectives on an old grouping: The genomic and phenotypic variability of Oxalobacter formigenes and the implications for calcium oxalate stone prevention.</title>
        <authorList>
            <person name="Chmiel J.A."/>
            <person name="Carr C."/>
            <person name="Stuivenberg G.A."/>
            <person name="Venema R."/>
            <person name="Chanyi R.M."/>
            <person name="Al K.F."/>
            <person name="Giguere D."/>
            <person name="Say H."/>
            <person name="Akouris P.P."/>
            <person name="Dominguez Romero S.A."/>
            <person name="Kwong A."/>
            <person name="Tai V."/>
            <person name="Koval S.F."/>
            <person name="Razvi H."/>
            <person name="Bjazevic J."/>
            <person name="Burton J.P."/>
        </authorList>
    </citation>
    <scope>NUCLEOTIDE SEQUENCE</scope>
    <source>
        <strain evidence="10">WoOx3</strain>
    </source>
</reference>
<dbReference type="PIRSF" id="PIRSF000089">
    <property type="entry name" value="Electra_flavoP_a"/>
    <property type="match status" value="1"/>
</dbReference>